<accession>A0ABQ3WMM6</accession>
<dbReference type="Pfam" id="PF00989">
    <property type="entry name" value="PAS"/>
    <property type="match status" value="1"/>
</dbReference>
<dbReference type="NCBIfam" id="TIGR00229">
    <property type="entry name" value="sensory_box"/>
    <property type="match status" value="1"/>
</dbReference>
<reference evidence="2" key="1">
    <citation type="submission" date="2021-01" db="EMBL/GenBank/DDBJ databases">
        <title>Whole genome shotgun sequence of Actinoplanes capillaceus NBRC 16408.</title>
        <authorList>
            <person name="Komaki H."/>
            <person name="Tamura T."/>
        </authorList>
    </citation>
    <scope>NUCLEOTIDE SEQUENCE [LARGE SCALE GENOMIC DNA]</scope>
    <source>
        <strain evidence="2">NBRC 16408</strain>
    </source>
</reference>
<evidence type="ECO:0000313" key="2">
    <source>
        <dbReference type="EMBL" id="GID47499.1"/>
    </source>
</evidence>
<dbReference type="InterPro" id="IPR035965">
    <property type="entry name" value="PAS-like_dom_sf"/>
</dbReference>
<dbReference type="InterPro" id="IPR000014">
    <property type="entry name" value="PAS"/>
</dbReference>
<organism evidence="2">
    <name type="scientific">Actinoplanes campanulatus</name>
    <dbReference type="NCBI Taxonomy" id="113559"/>
    <lineage>
        <taxon>Bacteria</taxon>
        <taxon>Bacillati</taxon>
        <taxon>Actinomycetota</taxon>
        <taxon>Actinomycetes</taxon>
        <taxon>Micromonosporales</taxon>
        <taxon>Micromonosporaceae</taxon>
        <taxon>Actinoplanes</taxon>
    </lineage>
</organism>
<dbReference type="PROSITE" id="PS50112">
    <property type="entry name" value="PAS"/>
    <property type="match status" value="1"/>
</dbReference>
<dbReference type="EMBL" id="BOMF01000092">
    <property type="protein sequence ID" value="GID47499.1"/>
    <property type="molecule type" value="Genomic_DNA"/>
</dbReference>
<name>A0ABQ3WMM6_9ACTN</name>
<gene>
    <name evidence="2" type="ORF">Aca07nite_47740</name>
</gene>
<evidence type="ECO:0000259" key="1">
    <source>
        <dbReference type="PROSITE" id="PS50112"/>
    </source>
</evidence>
<protein>
    <recommendedName>
        <fullName evidence="1">PAS domain-containing protein</fullName>
    </recommendedName>
</protein>
<feature type="domain" description="PAS" evidence="1">
    <location>
        <begin position="20"/>
        <end position="85"/>
    </location>
</feature>
<dbReference type="Gene3D" id="3.30.450.20">
    <property type="entry name" value="PAS domain"/>
    <property type="match status" value="1"/>
</dbReference>
<sequence length="106" mass="11597">MQPGQHQVSCGQRVLGDPQRVLAVALPAYIAMNTAGRVVAWNPAAQTTFGYCFDEACGEDLAELIIPPRYRQAHRERVASLAAGAPGRKLGQRLELTDLTRPRRSL</sequence>
<dbReference type="InterPro" id="IPR013767">
    <property type="entry name" value="PAS_fold"/>
</dbReference>
<dbReference type="SMART" id="SM00091">
    <property type="entry name" value="PAS"/>
    <property type="match status" value="1"/>
</dbReference>
<comment type="caution">
    <text evidence="2">The sequence shown here is derived from an EMBL/GenBank/DDBJ whole genome shotgun (WGS) entry which is preliminary data.</text>
</comment>
<proteinExistence type="predicted"/>
<dbReference type="RefSeq" id="WP_204297659.1">
    <property type="nucleotide sequence ID" value="NZ_BAAAGQ010000011.1"/>
</dbReference>
<dbReference type="SUPFAM" id="SSF55785">
    <property type="entry name" value="PYP-like sensor domain (PAS domain)"/>
    <property type="match status" value="1"/>
</dbReference>
<dbReference type="CDD" id="cd00130">
    <property type="entry name" value="PAS"/>
    <property type="match status" value="1"/>
</dbReference>